<evidence type="ECO:0000313" key="2">
    <source>
        <dbReference type="EMBL" id="KAG8534682.1"/>
    </source>
</evidence>
<protein>
    <submittedName>
        <fullName evidence="2">Uncharacterized protein</fullName>
    </submittedName>
</protein>
<proteinExistence type="predicted"/>
<feature type="transmembrane region" description="Helical" evidence="1">
    <location>
        <begin position="16"/>
        <end position="36"/>
    </location>
</feature>
<dbReference type="Proteomes" id="UP000824782">
    <property type="component" value="Unassembled WGS sequence"/>
</dbReference>
<dbReference type="EMBL" id="WNYA01094932">
    <property type="protein sequence ID" value="KAG8534682.1"/>
    <property type="molecule type" value="Genomic_DNA"/>
</dbReference>
<keyword evidence="1" id="KW-0472">Membrane</keyword>
<reference evidence="2" key="1">
    <citation type="thesis" date="2020" institute="ProQuest LLC" country="789 East Eisenhower Parkway, Ann Arbor, MI, USA">
        <title>Comparative Genomics and Chromosome Evolution.</title>
        <authorList>
            <person name="Mudd A.B."/>
        </authorList>
    </citation>
    <scope>NUCLEOTIDE SEQUENCE</scope>
    <source>
        <strain evidence="2">237g6f4</strain>
        <tissue evidence="2">Blood</tissue>
    </source>
</reference>
<name>A0AAV6YBG3_ENGPU</name>
<comment type="caution">
    <text evidence="2">The sequence shown here is derived from an EMBL/GenBank/DDBJ whole genome shotgun (WGS) entry which is preliminary data.</text>
</comment>
<evidence type="ECO:0000256" key="1">
    <source>
        <dbReference type="SAM" id="Phobius"/>
    </source>
</evidence>
<accession>A0AAV6YBG3</accession>
<organism evidence="2 3">
    <name type="scientific">Engystomops pustulosus</name>
    <name type="common">Tungara frog</name>
    <name type="synonym">Physalaemus pustulosus</name>
    <dbReference type="NCBI Taxonomy" id="76066"/>
    <lineage>
        <taxon>Eukaryota</taxon>
        <taxon>Metazoa</taxon>
        <taxon>Chordata</taxon>
        <taxon>Craniata</taxon>
        <taxon>Vertebrata</taxon>
        <taxon>Euteleostomi</taxon>
        <taxon>Amphibia</taxon>
        <taxon>Batrachia</taxon>
        <taxon>Anura</taxon>
        <taxon>Neobatrachia</taxon>
        <taxon>Hyloidea</taxon>
        <taxon>Leptodactylidae</taxon>
        <taxon>Leiuperinae</taxon>
        <taxon>Engystomops</taxon>
    </lineage>
</organism>
<keyword evidence="1" id="KW-1133">Transmembrane helix</keyword>
<feature type="non-terminal residue" evidence="2">
    <location>
        <position position="120"/>
    </location>
</feature>
<gene>
    <name evidence="2" type="ORF">GDO81_018834</name>
</gene>
<dbReference type="AlphaFoldDB" id="A0AAV6YBG3"/>
<evidence type="ECO:0000313" key="3">
    <source>
        <dbReference type="Proteomes" id="UP000824782"/>
    </source>
</evidence>
<dbReference type="InterPro" id="IPR011989">
    <property type="entry name" value="ARM-like"/>
</dbReference>
<keyword evidence="3" id="KW-1185">Reference proteome</keyword>
<sequence length="120" mass="12872">MASPITAVAPPSSFPVVWGSVVGCWGGVSCISPVFLPADLKAMMGDVMRIAVRVDPLTSFCLAEEWLQFQLSAPVDPGENCSKAGDGLCSLLSPSYIQWDAMTFFCECVISQVLRVLPKE</sequence>
<dbReference type="Gene3D" id="1.25.10.10">
    <property type="entry name" value="Leucine-rich Repeat Variant"/>
    <property type="match status" value="1"/>
</dbReference>
<keyword evidence="1" id="KW-0812">Transmembrane</keyword>